<dbReference type="Gene3D" id="1.20.1310.10">
    <property type="entry name" value="Cullin Repeats"/>
    <property type="match status" value="1"/>
</dbReference>
<evidence type="ECO:0000259" key="8">
    <source>
        <dbReference type="PROSITE" id="PS50069"/>
    </source>
</evidence>
<keyword evidence="4" id="KW-0833">Ubl conjugation pathway</keyword>
<evidence type="ECO:0000256" key="7">
    <source>
        <dbReference type="SAM" id="MobiDB-lite"/>
    </source>
</evidence>
<protein>
    <recommendedName>
        <fullName evidence="1">Anaphase-promoting complex subunit 2</fullName>
    </recommendedName>
</protein>
<keyword evidence="10" id="KW-1185">Reference proteome</keyword>
<evidence type="ECO:0000256" key="5">
    <source>
        <dbReference type="ARBA" id="ARBA00023306"/>
    </source>
</evidence>
<dbReference type="PANTHER" id="PTHR45957:SF1">
    <property type="entry name" value="ANAPHASE-PROMOTING COMPLEX SUBUNIT 2"/>
    <property type="match status" value="1"/>
</dbReference>
<feature type="region of interest" description="Disordered" evidence="7">
    <location>
        <begin position="124"/>
        <end position="147"/>
    </location>
</feature>
<dbReference type="SUPFAM" id="SSF75632">
    <property type="entry name" value="Cullin homology domain"/>
    <property type="match status" value="1"/>
</dbReference>
<dbReference type="FunCoup" id="A0A7M7JRU1">
    <property type="interactions" value="826"/>
</dbReference>
<keyword evidence="3" id="KW-0498">Mitosis</keyword>
<dbReference type="Pfam" id="PF08672">
    <property type="entry name" value="ANAPC2"/>
    <property type="match status" value="1"/>
</dbReference>
<dbReference type="GO" id="GO:0006511">
    <property type="term" value="P:ubiquitin-dependent protein catabolic process"/>
    <property type="evidence" value="ECO:0007669"/>
    <property type="project" value="InterPro"/>
</dbReference>
<dbReference type="SMART" id="SM01013">
    <property type="entry name" value="APC2"/>
    <property type="match status" value="1"/>
</dbReference>
<dbReference type="InterPro" id="IPR057975">
    <property type="entry name" value="TPR_ANAPC2"/>
</dbReference>
<dbReference type="RefSeq" id="XP_022655950.1">
    <property type="nucleotide sequence ID" value="XM_022800215.1"/>
</dbReference>
<dbReference type="GO" id="GO:0005680">
    <property type="term" value="C:anaphase-promoting complex"/>
    <property type="evidence" value="ECO:0007669"/>
    <property type="project" value="TreeGrafter"/>
</dbReference>
<dbReference type="InParanoid" id="A0A7M7JRU1"/>
<keyword evidence="5" id="KW-0131">Cell cycle</keyword>
<evidence type="ECO:0000256" key="2">
    <source>
        <dbReference type="ARBA" id="ARBA00022618"/>
    </source>
</evidence>
<keyword evidence="2" id="KW-0132">Cell division</keyword>
<reference evidence="9" key="1">
    <citation type="submission" date="2021-01" db="UniProtKB">
        <authorList>
            <consortium name="EnsemblMetazoa"/>
        </authorList>
    </citation>
    <scope>IDENTIFICATION</scope>
</reference>
<dbReference type="InterPro" id="IPR014786">
    <property type="entry name" value="ANAPC2_C"/>
</dbReference>
<dbReference type="KEGG" id="vde:111248242"/>
<dbReference type="PROSITE" id="PS50069">
    <property type="entry name" value="CULLIN_2"/>
    <property type="match status" value="1"/>
</dbReference>
<dbReference type="InterPro" id="IPR036390">
    <property type="entry name" value="WH_DNA-bd_sf"/>
</dbReference>
<dbReference type="GO" id="GO:0007091">
    <property type="term" value="P:metaphase/anaphase transition of mitotic cell cycle"/>
    <property type="evidence" value="ECO:0007669"/>
    <property type="project" value="TreeGrafter"/>
</dbReference>
<dbReference type="Proteomes" id="UP000594260">
    <property type="component" value="Unplaced"/>
</dbReference>
<dbReference type="InterPro" id="IPR059120">
    <property type="entry name" value="Cullin-like_AB"/>
</dbReference>
<dbReference type="Gene3D" id="3.30.230.130">
    <property type="entry name" value="Cullin, Chain C, Domain 2"/>
    <property type="match status" value="1"/>
</dbReference>
<dbReference type="Pfam" id="PF25773">
    <property type="entry name" value="TPR_ANAPC2"/>
    <property type="match status" value="1"/>
</dbReference>
<dbReference type="InterPro" id="IPR036317">
    <property type="entry name" value="Cullin_homology_sf"/>
</dbReference>
<name>A0A7M7JRU1_VARDE</name>
<comment type="similarity">
    <text evidence="6">Belongs to the cullin family.</text>
</comment>
<evidence type="ECO:0000256" key="3">
    <source>
        <dbReference type="ARBA" id="ARBA00022776"/>
    </source>
</evidence>
<dbReference type="SMART" id="SM00182">
    <property type="entry name" value="CULLIN"/>
    <property type="match status" value="1"/>
</dbReference>
<dbReference type="InterPro" id="IPR044554">
    <property type="entry name" value="ANAPC2"/>
</dbReference>
<dbReference type="GO" id="GO:0031625">
    <property type="term" value="F:ubiquitin protein ligase binding"/>
    <property type="evidence" value="ECO:0007669"/>
    <property type="project" value="InterPro"/>
</dbReference>
<dbReference type="SUPFAM" id="SSF46785">
    <property type="entry name" value="Winged helix' DNA-binding domain"/>
    <property type="match status" value="1"/>
</dbReference>
<evidence type="ECO:0000256" key="6">
    <source>
        <dbReference type="PROSITE-ProRule" id="PRU00330"/>
    </source>
</evidence>
<evidence type="ECO:0000313" key="10">
    <source>
        <dbReference type="Proteomes" id="UP000594260"/>
    </source>
</evidence>
<organism evidence="9 10">
    <name type="scientific">Varroa destructor</name>
    <name type="common">Honeybee mite</name>
    <dbReference type="NCBI Taxonomy" id="109461"/>
    <lineage>
        <taxon>Eukaryota</taxon>
        <taxon>Metazoa</taxon>
        <taxon>Ecdysozoa</taxon>
        <taxon>Arthropoda</taxon>
        <taxon>Chelicerata</taxon>
        <taxon>Arachnida</taxon>
        <taxon>Acari</taxon>
        <taxon>Parasitiformes</taxon>
        <taxon>Mesostigmata</taxon>
        <taxon>Gamasina</taxon>
        <taxon>Dermanyssoidea</taxon>
        <taxon>Varroidae</taxon>
        <taxon>Varroa</taxon>
    </lineage>
</organism>
<dbReference type="AlphaFoldDB" id="A0A7M7JRU1"/>
<evidence type="ECO:0000256" key="1">
    <source>
        <dbReference type="ARBA" id="ARBA00016068"/>
    </source>
</evidence>
<evidence type="ECO:0000256" key="4">
    <source>
        <dbReference type="ARBA" id="ARBA00022786"/>
    </source>
</evidence>
<dbReference type="Pfam" id="PF26557">
    <property type="entry name" value="Cullin_AB"/>
    <property type="match status" value="1"/>
</dbReference>
<accession>A0A7M7JRU1</accession>
<dbReference type="GeneID" id="111248242"/>
<dbReference type="CTD" id="136036194"/>
<proteinExistence type="inferred from homology"/>
<dbReference type="PANTHER" id="PTHR45957">
    <property type="entry name" value="ANAPHASE-PROMOTING COMPLEX SUBUNIT 2"/>
    <property type="match status" value="1"/>
</dbReference>
<dbReference type="GO" id="GO:0051301">
    <property type="term" value="P:cell division"/>
    <property type="evidence" value="ECO:0007669"/>
    <property type="project" value="UniProtKB-KW"/>
</dbReference>
<dbReference type="InterPro" id="IPR016158">
    <property type="entry name" value="Cullin_homology"/>
</dbReference>
<evidence type="ECO:0000313" key="9">
    <source>
        <dbReference type="EnsemblMetazoa" id="XP_022655950"/>
    </source>
</evidence>
<sequence length="798" mass="89584">MGSNHKQLTARAVDDLNQRWGAVESALRMAVLQGIEPSDTVAQHVRVLCGQADGMGRIAQLWLLTLAEKVIKKTMRTFFAGVTTVEDILPALETMTIDVNRLLSAARWLEAQCQSVAEIGEEAMEAESADCSPSKGPQLSCSQSEGNKDRMLPKTELLEVEVLEAVSRISSAQLTPQVDAFMLQLFQQSFRAFHKTQSREDCSELVFCPGCGADIVEDEDTACRCAQLMRDFVRVNELLDKTHVFPTLLHDCVRSVAFERIRGHVRDTCQGDFESKCAANLETWLNDTVGAWLQTIAGPASSVVSTFKKHLLYFLLDIFIDFRAGQLFDMIVDFPDSQPALEDLRDCIAKVRSVDKLVAKLREAMERRLFHPGVKTADIITAYVSTIKALRILDPSGVILQSVCEPLSLYLKSRDNRDNTVRIIVSSLTDENNVELSAELAKCSQKGPIDSYGGSSDDEEGDGDWQRWVPHARVSKMIRSSDIITLLVNIYGSKEVFVEEYASLLAERLLNGTSDTHKEILYMELLKVRFGEVAMNNCEVMLNDVKYSKRLHTQIIEEKLQGQLRIPFDVLVVSVQFWPELKEETLKIPREVTEDFDKFRKEYEILNGNRTVNLKPQLGYVDLDVEMDDGTCKTFKCSTGQAALINLFHEHNQWKMSDIASTLECSRITVKRWASFWVSTGILREAAGGETLVVAASGEDVGAETGVDDPIDEVDDDEEDTPKANKQMETKYQVYWSFVRGLLTNLGQAPLDRVFSMLSMFVSQASQEFTLQDCKHFLDTKVRSSELIYQGGVYTLAK</sequence>
<dbReference type="Gene3D" id="1.10.10.10">
    <property type="entry name" value="Winged helix-like DNA-binding domain superfamily/Winged helix DNA-binding domain"/>
    <property type="match status" value="1"/>
</dbReference>
<feature type="compositionally biased region" description="Acidic residues" evidence="7">
    <location>
        <begin position="706"/>
        <end position="720"/>
    </location>
</feature>
<dbReference type="EnsemblMetazoa" id="XM_022800215">
    <property type="protein sequence ID" value="XP_022655950"/>
    <property type="gene ID" value="LOC111248242"/>
</dbReference>
<feature type="compositionally biased region" description="Polar residues" evidence="7">
    <location>
        <begin position="135"/>
        <end position="145"/>
    </location>
</feature>
<dbReference type="OrthoDB" id="5581181at2759"/>
<dbReference type="OMA" id="TYFMYET"/>
<dbReference type="InterPro" id="IPR036388">
    <property type="entry name" value="WH-like_DNA-bd_sf"/>
</dbReference>
<feature type="domain" description="Cullin family profile" evidence="8">
    <location>
        <begin position="484"/>
        <end position="678"/>
    </location>
</feature>
<feature type="region of interest" description="Disordered" evidence="7">
    <location>
        <begin position="702"/>
        <end position="724"/>
    </location>
</feature>
<dbReference type="GO" id="GO:0070979">
    <property type="term" value="P:protein K11-linked ubiquitination"/>
    <property type="evidence" value="ECO:0007669"/>
    <property type="project" value="TreeGrafter"/>
</dbReference>